<dbReference type="Proteomes" id="UP001642360">
    <property type="component" value="Unassembled WGS sequence"/>
</dbReference>
<keyword evidence="1" id="KW-1133">Transmembrane helix</keyword>
<keyword evidence="1" id="KW-0472">Membrane</keyword>
<dbReference type="EMBL" id="CAUOFW020001669">
    <property type="protein sequence ID" value="CAK9147320.1"/>
    <property type="molecule type" value="Genomic_DNA"/>
</dbReference>
<dbReference type="PANTHER" id="PTHR10791">
    <property type="entry name" value="RAG1-ACTIVATING PROTEIN 1"/>
    <property type="match status" value="1"/>
</dbReference>
<dbReference type="InterPro" id="IPR047664">
    <property type="entry name" value="SWEET"/>
</dbReference>
<feature type="transmembrane region" description="Helical" evidence="1">
    <location>
        <begin position="35"/>
        <end position="53"/>
    </location>
</feature>
<evidence type="ECO:0000313" key="3">
    <source>
        <dbReference type="Proteomes" id="UP001642360"/>
    </source>
</evidence>
<evidence type="ECO:0000256" key="1">
    <source>
        <dbReference type="SAM" id="Phobius"/>
    </source>
</evidence>
<organism evidence="2 3">
    <name type="scientific">Ilex paraguariensis</name>
    <name type="common">yerba mate</name>
    <dbReference type="NCBI Taxonomy" id="185542"/>
    <lineage>
        <taxon>Eukaryota</taxon>
        <taxon>Viridiplantae</taxon>
        <taxon>Streptophyta</taxon>
        <taxon>Embryophyta</taxon>
        <taxon>Tracheophyta</taxon>
        <taxon>Spermatophyta</taxon>
        <taxon>Magnoliopsida</taxon>
        <taxon>eudicotyledons</taxon>
        <taxon>Gunneridae</taxon>
        <taxon>Pentapetalae</taxon>
        <taxon>asterids</taxon>
        <taxon>campanulids</taxon>
        <taxon>Aquifoliales</taxon>
        <taxon>Aquifoliaceae</taxon>
        <taxon>Ilex</taxon>
    </lineage>
</organism>
<evidence type="ECO:0008006" key="4">
    <source>
        <dbReference type="Google" id="ProtNLM"/>
    </source>
</evidence>
<name>A0ABC8RQR2_9AQUA</name>
<dbReference type="AlphaFoldDB" id="A0ABC8RQR2"/>
<gene>
    <name evidence="2" type="ORF">ILEXP_LOCUS15207</name>
</gene>
<feature type="non-terminal residue" evidence="2">
    <location>
        <position position="1"/>
    </location>
</feature>
<keyword evidence="1" id="KW-0812">Transmembrane</keyword>
<sequence>LTVKALVFVAILNIAFPGSVIVVTLLAFHGSARRTFIGIFCAAVTVAMYAAPLSVMRTVANAIGIVSGSAQLIIYMIYKDKSSLVESEKTEVKEASIHKLEEGIKAQDMNEFDEGKLKSRSATLPKPSISRAYTINKLMRSDSMSQYESHSTFLLVP</sequence>
<accession>A0ABC8RQR2</accession>
<evidence type="ECO:0000313" key="2">
    <source>
        <dbReference type="EMBL" id="CAK9147320.1"/>
    </source>
</evidence>
<comment type="caution">
    <text evidence="2">The sequence shown here is derived from an EMBL/GenBank/DDBJ whole genome shotgun (WGS) entry which is preliminary data.</text>
</comment>
<protein>
    <recommendedName>
        <fullName evidence="4">PIN-like protein</fullName>
    </recommendedName>
</protein>
<proteinExistence type="predicted"/>
<dbReference type="PANTHER" id="PTHR10791:SF142">
    <property type="entry name" value="BIDIRECTIONAL SUGAR TRANSPORTER SWEET16"/>
    <property type="match status" value="1"/>
</dbReference>
<keyword evidence="3" id="KW-1185">Reference proteome</keyword>
<feature type="transmembrane region" description="Helical" evidence="1">
    <location>
        <begin position="6"/>
        <end position="28"/>
    </location>
</feature>
<reference evidence="2 3" key="1">
    <citation type="submission" date="2024-02" db="EMBL/GenBank/DDBJ databases">
        <authorList>
            <person name="Vignale AGUSTIN F."/>
            <person name="Sosa J E."/>
            <person name="Modenutti C."/>
        </authorList>
    </citation>
    <scope>NUCLEOTIDE SEQUENCE [LARGE SCALE GENOMIC DNA]</scope>
</reference>